<accession>A0ABQ4G594</accession>
<keyword evidence="2" id="KW-0812">Transmembrane</keyword>
<evidence type="ECO:0000313" key="4">
    <source>
        <dbReference type="Proteomes" id="UP000603904"/>
    </source>
</evidence>
<keyword evidence="2" id="KW-0472">Membrane</keyword>
<organism evidence="3 4">
    <name type="scientific">Microbispora corallina</name>
    <dbReference type="NCBI Taxonomy" id="83302"/>
    <lineage>
        <taxon>Bacteria</taxon>
        <taxon>Bacillati</taxon>
        <taxon>Actinomycetota</taxon>
        <taxon>Actinomycetes</taxon>
        <taxon>Streptosporangiales</taxon>
        <taxon>Streptosporangiaceae</taxon>
        <taxon>Microbispora</taxon>
    </lineage>
</organism>
<keyword evidence="2" id="KW-1133">Transmembrane helix</keyword>
<evidence type="ECO:0000256" key="2">
    <source>
        <dbReference type="SAM" id="Phobius"/>
    </source>
</evidence>
<name>A0ABQ4G594_9ACTN</name>
<proteinExistence type="predicted"/>
<feature type="compositionally biased region" description="Low complexity" evidence="1">
    <location>
        <begin position="235"/>
        <end position="282"/>
    </location>
</feature>
<keyword evidence="4" id="KW-1185">Reference proteome</keyword>
<dbReference type="Proteomes" id="UP000603904">
    <property type="component" value="Unassembled WGS sequence"/>
</dbReference>
<feature type="transmembrane region" description="Helical" evidence="2">
    <location>
        <begin position="296"/>
        <end position="314"/>
    </location>
</feature>
<evidence type="ECO:0000256" key="1">
    <source>
        <dbReference type="SAM" id="MobiDB-lite"/>
    </source>
</evidence>
<gene>
    <name evidence="3" type="ORF">Mco01_52520</name>
</gene>
<reference evidence="3 4" key="1">
    <citation type="submission" date="2021-01" db="EMBL/GenBank/DDBJ databases">
        <title>Whole genome shotgun sequence of Microbispora corallina NBRC 16416.</title>
        <authorList>
            <person name="Komaki H."/>
            <person name="Tamura T."/>
        </authorList>
    </citation>
    <scope>NUCLEOTIDE SEQUENCE [LARGE SCALE GENOMIC DNA]</scope>
    <source>
        <strain evidence="3 4">NBRC 16416</strain>
    </source>
</reference>
<sequence>MVSLLVRLSILATAVTPGRSSTFLRRRPGTFKLGTFIMTILPEATAGTLPHPTTRRVLFEQVRDVVTPSGRPSGVRTSRKAHVCPVPDVPRSTMRALRSGRPLCPPPSLPNHPRGERLPVSVRTACSGLTGADLYAYASISGLSRLTSATGVGTLGPVGAGQVIPLPPNGVSLRTTSANAGTASVKPAALNVGDGPTHRLIQCEVLNAAALTAYPLIVTAAGSSSSPPVTPIPSPGSSSGSPRPTRTVTATVTASTADDGGTGTRSSGRGRDAVVTTPAGAAETGGGGDAGPDGRALVVTGLLITLASVAGLLLRRRPYAR</sequence>
<evidence type="ECO:0000313" key="3">
    <source>
        <dbReference type="EMBL" id="GIH42252.1"/>
    </source>
</evidence>
<feature type="region of interest" description="Disordered" evidence="1">
    <location>
        <begin position="222"/>
        <end position="293"/>
    </location>
</feature>
<comment type="caution">
    <text evidence="3">The sequence shown here is derived from an EMBL/GenBank/DDBJ whole genome shotgun (WGS) entry which is preliminary data.</text>
</comment>
<protein>
    <submittedName>
        <fullName evidence="3">Uncharacterized protein</fullName>
    </submittedName>
</protein>
<dbReference type="EMBL" id="BOOC01000029">
    <property type="protein sequence ID" value="GIH42252.1"/>
    <property type="molecule type" value="Genomic_DNA"/>
</dbReference>